<dbReference type="PANTHER" id="PTHR44051:SF23">
    <property type="entry name" value="GLUTATHIONE S-TRANSFERASE-LIKE PROTEIN TPCF"/>
    <property type="match status" value="1"/>
</dbReference>
<evidence type="ECO:0000313" key="4">
    <source>
        <dbReference type="Proteomes" id="UP000011064"/>
    </source>
</evidence>
<reference evidence="4" key="1">
    <citation type="submission" date="2010-09" db="EMBL/GenBank/DDBJ databases">
        <title>The genome sequence of Geomyces destructans 20631-21.</title>
        <authorList>
            <consortium name="The Broad Institute Genome Sequencing Platform"/>
            <person name="Cuomo C.A."/>
            <person name="Blehert D.S."/>
            <person name="Lorch J.M."/>
            <person name="Young S.K."/>
            <person name="Zeng Q."/>
            <person name="Gargeya S."/>
            <person name="Fitzgerald M."/>
            <person name="Haas B."/>
            <person name="Abouelleil A."/>
            <person name="Alvarado L."/>
            <person name="Arachchi H.M."/>
            <person name="Berlin A."/>
            <person name="Brown A."/>
            <person name="Chapman S.B."/>
            <person name="Chen Z."/>
            <person name="Dunbar C."/>
            <person name="Freedman E."/>
            <person name="Gearin G."/>
            <person name="Gellesch M."/>
            <person name="Goldberg J."/>
            <person name="Griggs A."/>
            <person name="Gujja S."/>
            <person name="Heiman D."/>
            <person name="Howarth C."/>
            <person name="Larson L."/>
            <person name="Lui A."/>
            <person name="MacDonald P.J.P."/>
            <person name="Montmayeur A."/>
            <person name="Murphy C."/>
            <person name="Neiman D."/>
            <person name="Pearson M."/>
            <person name="Priest M."/>
            <person name="Roberts A."/>
            <person name="Saif S."/>
            <person name="Shea T."/>
            <person name="Shenoy N."/>
            <person name="Sisk P."/>
            <person name="Stolte C."/>
            <person name="Sykes S."/>
            <person name="Wortman J."/>
            <person name="Nusbaum C."/>
            <person name="Birren B."/>
        </authorList>
    </citation>
    <scope>NUCLEOTIDE SEQUENCE [LARGE SCALE GENOMIC DNA]</scope>
    <source>
        <strain evidence="4">ATCC MYA-4855 / 20631-21</strain>
    </source>
</reference>
<dbReference type="Pfam" id="PF13409">
    <property type="entry name" value="GST_N_2"/>
    <property type="match status" value="1"/>
</dbReference>
<dbReference type="VEuPathDB" id="FungiDB:GMDG_02108"/>
<evidence type="ECO:0000259" key="2">
    <source>
        <dbReference type="PROSITE" id="PS50404"/>
    </source>
</evidence>
<feature type="domain" description="GST N-terminal" evidence="2">
    <location>
        <begin position="1"/>
        <end position="58"/>
    </location>
</feature>
<organism evidence="3 4">
    <name type="scientific">Pseudogymnoascus destructans (strain ATCC MYA-4855 / 20631-21)</name>
    <name type="common">Bat white-nose syndrome fungus</name>
    <name type="synonym">Geomyces destructans</name>
    <dbReference type="NCBI Taxonomy" id="658429"/>
    <lineage>
        <taxon>Eukaryota</taxon>
        <taxon>Fungi</taxon>
        <taxon>Dikarya</taxon>
        <taxon>Ascomycota</taxon>
        <taxon>Pezizomycotina</taxon>
        <taxon>Leotiomycetes</taxon>
        <taxon>Thelebolales</taxon>
        <taxon>Thelebolaceae</taxon>
        <taxon>Pseudogymnoascus</taxon>
    </lineage>
</organism>
<gene>
    <name evidence="3" type="ORF">GMDG_02108</name>
</gene>
<sequence>MARSTDPAPLRIAVKEPAYLAINPNGRVPSIHDPNTDLTLWESGAIIEYLIEKYDSGRDQIICPLFDAQYARQCFVCRVDPSYFSLVPNDH</sequence>
<accession>L8G321</accession>
<dbReference type="OrthoDB" id="422574at2759"/>
<dbReference type="PANTHER" id="PTHR44051">
    <property type="entry name" value="GLUTATHIONE S-TRANSFERASE-RELATED"/>
    <property type="match status" value="1"/>
</dbReference>
<dbReference type="HOGENOM" id="CLU_2427965_0_0_1"/>
<dbReference type="AlphaFoldDB" id="L8G321"/>
<protein>
    <recommendedName>
        <fullName evidence="2">GST N-terminal domain-containing protein</fullName>
    </recommendedName>
</protein>
<dbReference type="STRING" id="658429.L8G321"/>
<dbReference type="Gene3D" id="3.40.30.10">
    <property type="entry name" value="Glutaredoxin"/>
    <property type="match status" value="1"/>
</dbReference>
<dbReference type="SUPFAM" id="SSF52833">
    <property type="entry name" value="Thioredoxin-like"/>
    <property type="match status" value="1"/>
</dbReference>
<evidence type="ECO:0000313" key="3">
    <source>
        <dbReference type="EMBL" id="ELR06391.1"/>
    </source>
</evidence>
<proteinExistence type="inferred from homology"/>
<evidence type="ECO:0000256" key="1">
    <source>
        <dbReference type="ARBA" id="ARBA00007409"/>
    </source>
</evidence>
<dbReference type="Proteomes" id="UP000011064">
    <property type="component" value="Unassembled WGS sequence"/>
</dbReference>
<dbReference type="InParanoid" id="L8G321"/>
<dbReference type="InterPro" id="IPR036249">
    <property type="entry name" value="Thioredoxin-like_sf"/>
</dbReference>
<keyword evidence="4" id="KW-1185">Reference proteome</keyword>
<comment type="similarity">
    <text evidence="1">Belongs to the GST superfamily.</text>
</comment>
<dbReference type="InterPro" id="IPR004045">
    <property type="entry name" value="Glutathione_S-Trfase_N"/>
</dbReference>
<name>L8G321_PSED2</name>
<dbReference type="EMBL" id="GL573196">
    <property type="protein sequence ID" value="ELR06391.1"/>
    <property type="molecule type" value="Genomic_DNA"/>
</dbReference>
<dbReference type="PROSITE" id="PS50404">
    <property type="entry name" value="GST_NTER"/>
    <property type="match status" value="1"/>
</dbReference>